<evidence type="ECO:0000313" key="2">
    <source>
        <dbReference type="EMBL" id="DAD69255.1"/>
    </source>
</evidence>
<dbReference type="EMBL" id="BK014717">
    <property type="protein sequence ID" value="DAD69255.1"/>
    <property type="molecule type" value="Genomic_DNA"/>
</dbReference>
<sequence>MPRPSKDKLVPYVDDRPDLDQWFAPLDAPTSIDFGRKPGDPSSPRKEVRFTMREATWARVVRRAERQGLQPRIVLARLMEAYGNRELDLAPHPSGIKVTPHRTTFTNPDNPSNR</sequence>
<evidence type="ECO:0000256" key="1">
    <source>
        <dbReference type="SAM" id="MobiDB-lite"/>
    </source>
</evidence>
<feature type="region of interest" description="Disordered" evidence="1">
    <location>
        <begin position="90"/>
        <end position="114"/>
    </location>
</feature>
<reference evidence="2" key="1">
    <citation type="journal article" date="2021" name="Proc. Natl. Acad. Sci. U.S.A.">
        <title>A Catalog of Tens of Thousands of Viruses from Human Metagenomes Reveals Hidden Associations with Chronic Diseases.</title>
        <authorList>
            <person name="Tisza M.J."/>
            <person name="Buck C.B."/>
        </authorList>
    </citation>
    <scope>NUCLEOTIDE SEQUENCE</scope>
    <source>
        <strain evidence="2">Cte0t5</strain>
    </source>
</reference>
<protein>
    <submittedName>
        <fullName evidence="2">Uncharacterized protein</fullName>
    </submittedName>
</protein>
<accession>A0A8S5LH86</accession>
<feature type="compositionally biased region" description="Polar residues" evidence="1">
    <location>
        <begin position="101"/>
        <end position="114"/>
    </location>
</feature>
<organism evidence="2">
    <name type="scientific">Myoviridae sp. cte0t5</name>
    <dbReference type="NCBI Taxonomy" id="2823549"/>
    <lineage>
        <taxon>Viruses</taxon>
        <taxon>Duplodnaviria</taxon>
        <taxon>Heunggongvirae</taxon>
        <taxon>Uroviricota</taxon>
        <taxon>Caudoviricetes</taxon>
    </lineage>
</organism>
<name>A0A8S5LH86_9CAUD</name>
<proteinExistence type="predicted"/>